<dbReference type="GeneID" id="66107201"/>
<dbReference type="EMBL" id="MU250524">
    <property type="protein sequence ID" value="KAG7451733.1"/>
    <property type="molecule type" value="Genomic_DNA"/>
</dbReference>
<keyword evidence="2" id="KW-1185">Reference proteome</keyword>
<name>A0A9P7W3Y2_9AGAR</name>
<dbReference type="AlphaFoldDB" id="A0A9P7W3Y2"/>
<reference evidence="1" key="1">
    <citation type="submission" date="2020-11" db="EMBL/GenBank/DDBJ databases">
        <title>Adaptations for nitrogen fixation in a non-lichenized fungal sporocarp promotes dispersal by wood-feeding termites.</title>
        <authorList>
            <consortium name="DOE Joint Genome Institute"/>
            <person name="Koch R.A."/>
            <person name="Yoon G."/>
            <person name="Arayal U."/>
            <person name="Lail K."/>
            <person name="Amirebrahimi M."/>
            <person name="Labutti K."/>
            <person name="Lipzen A."/>
            <person name="Riley R."/>
            <person name="Barry K."/>
            <person name="Henrissat B."/>
            <person name="Grigoriev I.V."/>
            <person name="Herr J.R."/>
            <person name="Aime M.C."/>
        </authorList>
    </citation>
    <scope>NUCLEOTIDE SEQUENCE</scope>
    <source>
        <strain evidence="1">MCA 3950</strain>
    </source>
</reference>
<comment type="caution">
    <text evidence="1">The sequence shown here is derived from an EMBL/GenBank/DDBJ whole genome shotgun (WGS) entry which is preliminary data.</text>
</comment>
<evidence type="ECO:0000313" key="2">
    <source>
        <dbReference type="Proteomes" id="UP000812287"/>
    </source>
</evidence>
<evidence type="ECO:0000313" key="1">
    <source>
        <dbReference type="EMBL" id="KAG7451733.1"/>
    </source>
</evidence>
<dbReference type="Proteomes" id="UP000812287">
    <property type="component" value="Unassembled WGS sequence"/>
</dbReference>
<accession>A0A9P7W3Y2</accession>
<sequence>MLNPKLVSFPRLRTSGNHASGFSCHESEFHPTILNASTSSVLSPTPSTDIPILSQLFLSAGPILRSCN</sequence>
<dbReference type="RefSeq" id="XP_043045233.1">
    <property type="nucleotide sequence ID" value="XM_043184904.1"/>
</dbReference>
<proteinExistence type="predicted"/>
<organism evidence="1 2">
    <name type="scientific">Guyanagaster necrorhizus</name>
    <dbReference type="NCBI Taxonomy" id="856835"/>
    <lineage>
        <taxon>Eukaryota</taxon>
        <taxon>Fungi</taxon>
        <taxon>Dikarya</taxon>
        <taxon>Basidiomycota</taxon>
        <taxon>Agaricomycotina</taxon>
        <taxon>Agaricomycetes</taxon>
        <taxon>Agaricomycetidae</taxon>
        <taxon>Agaricales</taxon>
        <taxon>Marasmiineae</taxon>
        <taxon>Physalacriaceae</taxon>
        <taxon>Guyanagaster</taxon>
    </lineage>
</organism>
<gene>
    <name evidence="1" type="ORF">BT62DRAFT_925914</name>
</gene>
<dbReference type="PROSITE" id="PS51257">
    <property type="entry name" value="PROKAR_LIPOPROTEIN"/>
    <property type="match status" value="1"/>
</dbReference>
<protein>
    <submittedName>
        <fullName evidence="1">Uncharacterized protein</fullName>
    </submittedName>
</protein>